<evidence type="ECO:0000313" key="1">
    <source>
        <dbReference type="EMBL" id="SVC64626.1"/>
    </source>
</evidence>
<gene>
    <name evidence="1" type="ORF">METZ01_LOCUS317480</name>
</gene>
<dbReference type="PANTHER" id="PTHR20883">
    <property type="entry name" value="PHYTANOYL-COA DIOXYGENASE DOMAIN CONTAINING 1"/>
    <property type="match status" value="1"/>
</dbReference>
<accession>A0A382NU78</accession>
<protein>
    <recommendedName>
        <fullName evidence="2">Phytanoyl-CoA dioxygenase family protein</fullName>
    </recommendedName>
</protein>
<dbReference type="Pfam" id="PF05721">
    <property type="entry name" value="PhyH"/>
    <property type="match status" value="1"/>
</dbReference>
<proteinExistence type="predicted"/>
<dbReference type="PANTHER" id="PTHR20883:SF48">
    <property type="entry name" value="ECTOINE DIOXYGENASE"/>
    <property type="match status" value="1"/>
</dbReference>
<reference evidence="1" key="1">
    <citation type="submission" date="2018-05" db="EMBL/GenBank/DDBJ databases">
        <authorList>
            <person name="Lanie J.A."/>
            <person name="Ng W.-L."/>
            <person name="Kazmierczak K.M."/>
            <person name="Andrzejewski T.M."/>
            <person name="Davidsen T.M."/>
            <person name="Wayne K.J."/>
            <person name="Tettelin H."/>
            <person name="Glass J.I."/>
            <person name="Rusch D."/>
            <person name="Podicherti R."/>
            <person name="Tsui H.-C.T."/>
            <person name="Winkler M.E."/>
        </authorList>
    </citation>
    <scope>NUCLEOTIDE SEQUENCE</scope>
</reference>
<dbReference type="GO" id="GO:0046872">
    <property type="term" value="F:metal ion binding"/>
    <property type="evidence" value="ECO:0007669"/>
    <property type="project" value="UniProtKB-ARBA"/>
</dbReference>
<dbReference type="InterPro" id="IPR008775">
    <property type="entry name" value="Phytyl_CoA_dOase-like"/>
</dbReference>
<dbReference type="AlphaFoldDB" id="A0A382NU78"/>
<organism evidence="1">
    <name type="scientific">marine metagenome</name>
    <dbReference type="NCBI Taxonomy" id="408172"/>
    <lineage>
        <taxon>unclassified sequences</taxon>
        <taxon>metagenomes</taxon>
        <taxon>ecological metagenomes</taxon>
    </lineage>
</organism>
<dbReference type="GO" id="GO:0016491">
    <property type="term" value="F:oxidoreductase activity"/>
    <property type="evidence" value="ECO:0007669"/>
    <property type="project" value="UniProtKB-ARBA"/>
</dbReference>
<evidence type="ECO:0008006" key="2">
    <source>
        <dbReference type="Google" id="ProtNLM"/>
    </source>
</evidence>
<name>A0A382NU78_9ZZZZ</name>
<sequence length="284" mass="31712">MKLTEQRVAFFKTFGYLVVRELLTPTEVENVTQAFDWSIQNWGGGDKHNGSLRTMLGGPIEHTPELCALMDHPGVLGLIGGVTGEDFNYCSGDGNYYTGDTGWHPDGNWGQLWATKTAFYLDEVKRDSGCLRVIPGSQHPNHFIRQQKIDINASAELFGVSSSEFPGIIALESKPGDVVIFNHDLYHASFGGSKRRRMFTMNCTRRAKNPADMETLRHYLSMHSPGGGTLDTGAGMYFPTMIDTADEARMAHMRQPIEVHDEMFPHLARSVGEREPFRGNLLSR</sequence>
<dbReference type="EMBL" id="UINC01102761">
    <property type="protein sequence ID" value="SVC64626.1"/>
    <property type="molecule type" value="Genomic_DNA"/>
</dbReference>
<dbReference type="Gene3D" id="2.60.120.620">
    <property type="entry name" value="q2cbj1_9rhob like domain"/>
    <property type="match status" value="1"/>
</dbReference>
<dbReference type="SUPFAM" id="SSF51197">
    <property type="entry name" value="Clavaminate synthase-like"/>
    <property type="match status" value="1"/>
</dbReference>